<comment type="cofactor">
    <cofactor evidence="7">
        <name>Mg(2+)</name>
        <dbReference type="ChEBI" id="CHEBI:18420"/>
    </cofactor>
    <cofactor evidence="7">
        <name>Mn(2+)</name>
        <dbReference type="ChEBI" id="CHEBI:29035"/>
    </cofactor>
</comment>
<dbReference type="InterPro" id="IPR029061">
    <property type="entry name" value="THDP-binding"/>
</dbReference>
<keyword evidence="1 7" id="KW-0474">Menaquinone biosynthesis</keyword>
<dbReference type="PIRSF" id="PIRSF004983">
    <property type="entry name" value="MenD"/>
    <property type="match status" value="1"/>
</dbReference>
<comment type="pathway">
    <text evidence="7">Quinol/quinone metabolism; menaquinone biosynthesis.</text>
</comment>
<dbReference type="InterPro" id="IPR032264">
    <property type="entry name" value="MenD_middle"/>
</dbReference>
<keyword evidence="2 7" id="KW-0808">Transferase</keyword>
<comment type="cofactor">
    <cofactor evidence="7">
        <name>thiamine diphosphate</name>
        <dbReference type="ChEBI" id="CHEBI:58937"/>
    </cofactor>
    <text evidence="7">Binds 1 thiamine pyrophosphate per subunit.</text>
</comment>
<evidence type="ECO:0000313" key="12">
    <source>
        <dbReference type="Proteomes" id="UP001164803"/>
    </source>
</evidence>
<keyword evidence="3 7" id="KW-0479">Metal-binding</keyword>
<feature type="domain" description="Thiamine pyrophosphate enzyme TPP-binding" evidence="8">
    <location>
        <begin position="431"/>
        <end position="548"/>
    </location>
</feature>
<dbReference type="Gene3D" id="3.40.50.1220">
    <property type="entry name" value="TPP-binding domain"/>
    <property type="match status" value="1"/>
</dbReference>
<evidence type="ECO:0000256" key="4">
    <source>
        <dbReference type="ARBA" id="ARBA00022842"/>
    </source>
</evidence>
<evidence type="ECO:0000313" key="11">
    <source>
        <dbReference type="EMBL" id="WAH38792.1"/>
    </source>
</evidence>
<dbReference type="GO" id="GO:0070204">
    <property type="term" value="F:2-succinyl-5-enolpyruvyl-6-hydroxy-3-cyclohexene-1-carboxylic-acid synthase activity"/>
    <property type="evidence" value="ECO:0007669"/>
    <property type="project" value="UniProtKB-EC"/>
</dbReference>
<evidence type="ECO:0000256" key="5">
    <source>
        <dbReference type="ARBA" id="ARBA00023052"/>
    </source>
</evidence>
<feature type="domain" description="Thiamine pyrophosphate enzyme N-terminal TPP-binding" evidence="9">
    <location>
        <begin position="11"/>
        <end position="120"/>
    </location>
</feature>
<reference evidence="11" key="1">
    <citation type="submission" date="2022-08" db="EMBL/GenBank/DDBJ databases">
        <title>Alicyclobacillus dauci DSM2870, complete genome.</title>
        <authorList>
            <person name="Wang Q."/>
            <person name="Cai R."/>
            <person name="Wang Z."/>
        </authorList>
    </citation>
    <scope>NUCLEOTIDE SEQUENCE</scope>
    <source>
        <strain evidence="11">DSM 28700</strain>
    </source>
</reference>
<dbReference type="EMBL" id="CP104064">
    <property type="protein sequence ID" value="WAH38792.1"/>
    <property type="molecule type" value="Genomic_DNA"/>
</dbReference>
<evidence type="ECO:0000256" key="3">
    <source>
        <dbReference type="ARBA" id="ARBA00022723"/>
    </source>
</evidence>
<comment type="pathway">
    <text evidence="7">Quinol/quinone metabolism; 1,4-dihydroxy-2-naphthoate biosynthesis; 1,4-dihydroxy-2-naphthoate from chorismate: step 2/7.</text>
</comment>
<evidence type="ECO:0000259" key="9">
    <source>
        <dbReference type="Pfam" id="PF02776"/>
    </source>
</evidence>
<dbReference type="InterPro" id="IPR004433">
    <property type="entry name" value="MenaQ_synth_MenD"/>
</dbReference>
<accession>A0ABY6Z7J4</accession>
<evidence type="ECO:0000256" key="2">
    <source>
        <dbReference type="ARBA" id="ARBA00022679"/>
    </source>
</evidence>
<comment type="similarity">
    <text evidence="7">Belongs to the TPP enzyme family. MenD subfamily.</text>
</comment>
<evidence type="ECO:0000259" key="8">
    <source>
        <dbReference type="Pfam" id="PF02775"/>
    </source>
</evidence>
<dbReference type="Gene3D" id="3.40.50.970">
    <property type="match status" value="2"/>
</dbReference>
<dbReference type="SUPFAM" id="SSF52467">
    <property type="entry name" value="DHS-like NAD/FAD-binding domain"/>
    <property type="match status" value="1"/>
</dbReference>
<dbReference type="InterPro" id="IPR011766">
    <property type="entry name" value="TPP_enzyme_TPP-bd"/>
</dbReference>
<comment type="function">
    <text evidence="7">Catalyzes the thiamine diphosphate-dependent decarboxylation of 2-oxoglutarate and the subsequent addition of the resulting succinic semialdehyde-thiamine pyrophosphate anion to isochorismate to yield 2-succinyl-5-enolpyruvyl-6-hydroxy-3-cyclohexene-1-carboxylate (SEPHCHC).</text>
</comment>
<dbReference type="RefSeq" id="WP_268046382.1">
    <property type="nucleotide sequence ID" value="NZ_CP104064.1"/>
</dbReference>
<evidence type="ECO:0000259" key="10">
    <source>
        <dbReference type="Pfam" id="PF16582"/>
    </source>
</evidence>
<dbReference type="HAMAP" id="MF_01659">
    <property type="entry name" value="MenD"/>
    <property type="match status" value="1"/>
</dbReference>
<dbReference type="Pfam" id="PF02776">
    <property type="entry name" value="TPP_enzyme_N"/>
    <property type="match status" value="1"/>
</dbReference>
<keyword evidence="6 7" id="KW-0464">Manganese</keyword>
<comment type="catalytic activity">
    <reaction evidence="7">
        <text>isochorismate + 2-oxoglutarate + H(+) = 5-enolpyruvoyl-6-hydroxy-2-succinyl-cyclohex-3-ene-1-carboxylate + CO2</text>
        <dbReference type="Rhea" id="RHEA:25593"/>
        <dbReference type="ChEBI" id="CHEBI:15378"/>
        <dbReference type="ChEBI" id="CHEBI:16526"/>
        <dbReference type="ChEBI" id="CHEBI:16810"/>
        <dbReference type="ChEBI" id="CHEBI:29780"/>
        <dbReference type="ChEBI" id="CHEBI:58818"/>
        <dbReference type="EC" id="2.2.1.9"/>
    </reaction>
</comment>
<dbReference type="InterPro" id="IPR012001">
    <property type="entry name" value="Thiamin_PyroP_enz_TPP-bd_dom"/>
</dbReference>
<dbReference type="PANTHER" id="PTHR42916">
    <property type="entry name" value="2-SUCCINYL-5-ENOLPYRUVYL-6-HYDROXY-3-CYCLOHEXENE-1-CARBOXYLATE SYNTHASE"/>
    <property type="match status" value="1"/>
</dbReference>
<dbReference type="CDD" id="cd02009">
    <property type="entry name" value="TPP_SHCHC_synthase"/>
    <property type="match status" value="1"/>
</dbReference>
<dbReference type="NCBIfam" id="TIGR00173">
    <property type="entry name" value="menD"/>
    <property type="match status" value="1"/>
</dbReference>
<evidence type="ECO:0000256" key="7">
    <source>
        <dbReference type="HAMAP-Rule" id="MF_01659"/>
    </source>
</evidence>
<keyword evidence="12" id="KW-1185">Reference proteome</keyword>
<sequence>MANDNLWPVHSFVDGLANAGVKHAVVSPGSRNTPLTLALVEHPDIEVYTHLDERSAAFFALGIARSTGAPVVISCTSGTAMANYYPAVMEAYEARVPLIVVTADRPQRLREVGANQTVRQYGLYDGHVKTSIEMPVPDGSMVVARYAAAVAARAVATSLTSPRGPVHVNFPFEEPLMLPRRDTLTRDQHVQTPTVYARKAAPVAEEAVQFLTNALAGATRPLIVVGPLDDPQLVETVVQFAEANHIAVLADVLSQARGRLAGGTAVIDYYDLLLAAAGSTIPVPDVVLRFGAQPTSKSLATFMNRWTDESTVFLVDDTEWYRDASFHATHVLVGDLKPTLADMALPQSESRESYLRLWQHANEQVANSVAHFTSLTWFEGTAIRALTRAVGSRAQLVFGNSRPIRDADALADMTGQGVRTYANRGVSGIDGVVSTAFGISAGNRDLPTVLCIGDVSFYHDLNGLLAARRFHVPLTVLLIHNEGGGIFQHLSQAERKDTLEYFTTPHGLEFEDIVHAYGGVYRRVDDEESMIAAVQESMKNEGLNVVEVRFRNDASAAHYRSLKALVMDALQVKTQ</sequence>
<dbReference type="InterPro" id="IPR029035">
    <property type="entry name" value="DHS-like_NAD/FAD-binding_dom"/>
</dbReference>
<dbReference type="Pfam" id="PF16582">
    <property type="entry name" value="TPP_enzyme_M_2"/>
    <property type="match status" value="1"/>
</dbReference>
<comment type="subunit">
    <text evidence="7">Homodimer.</text>
</comment>
<dbReference type="SUPFAM" id="SSF52518">
    <property type="entry name" value="Thiamin diphosphate-binding fold (THDP-binding)"/>
    <property type="match status" value="2"/>
</dbReference>
<keyword evidence="4 7" id="KW-0460">Magnesium</keyword>
<dbReference type="PANTHER" id="PTHR42916:SF1">
    <property type="entry name" value="PROTEIN PHYLLO, CHLOROPLASTIC"/>
    <property type="match status" value="1"/>
</dbReference>
<evidence type="ECO:0000256" key="1">
    <source>
        <dbReference type="ARBA" id="ARBA00022428"/>
    </source>
</evidence>
<name>A0ABY6Z7J4_9BACL</name>
<protein>
    <recommendedName>
        <fullName evidence="7">2-succinyl-5-enolpyruvyl-6-hydroxy-3-cyclohexene-1-carboxylate synthase</fullName>
        <shortName evidence="7">SEPHCHC synthase</shortName>
        <ecNumber evidence="7">2.2.1.9</ecNumber>
    </recommendedName>
    <alternativeName>
        <fullName evidence="7">Menaquinone biosynthesis protein MenD</fullName>
    </alternativeName>
</protein>
<dbReference type="CDD" id="cd07037">
    <property type="entry name" value="TPP_PYR_MenD"/>
    <property type="match status" value="1"/>
</dbReference>
<proteinExistence type="inferred from homology"/>
<feature type="domain" description="Menaquinone biosynthesis protein MenD middle" evidence="10">
    <location>
        <begin position="219"/>
        <end position="396"/>
    </location>
</feature>
<gene>
    <name evidence="7 11" type="primary">menD</name>
    <name evidence="11" type="ORF">NZD86_10095</name>
</gene>
<dbReference type="Proteomes" id="UP001164803">
    <property type="component" value="Chromosome"/>
</dbReference>
<dbReference type="Pfam" id="PF02775">
    <property type="entry name" value="TPP_enzyme_C"/>
    <property type="match status" value="1"/>
</dbReference>
<keyword evidence="5 7" id="KW-0786">Thiamine pyrophosphate</keyword>
<evidence type="ECO:0000256" key="6">
    <source>
        <dbReference type="ARBA" id="ARBA00023211"/>
    </source>
</evidence>
<organism evidence="11 12">
    <name type="scientific">Alicyclobacillus dauci</name>
    <dbReference type="NCBI Taxonomy" id="1475485"/>
    <lineage>
        <taxon>Bacteria</taxon>
        <taxon>Bacillati</taxon>
        <taxon>Bacillota</taxon>
        <taxon>Bacilli</taxon>
        <taxon>Bacillales</taxon>
        <taxon>Alicyclobacillaceae</taxon>
        <taxon>Alicyclobacillus</taxon>
    </lineage>
</organism>
<dbReference type="EC" id="2.2.1.9" evidence="7"/>